<protein>
    <submittedName>
        <fullName evidence="1">Uncharacterized protein</fullName>
    </submittedName>
</protein>
<proteinExistence type="predicted"/>
<reference evidence="1" key="1">
    <citation type="submission" date="2020-01" db="EMBL/GenBank/DDBJ databases">
        <authorList>
            <person name="Meier V. D."/>
            <person name="Meier V D."/>
        </authorList>
    </citation>
    <scope>NUCLEOTIDE SEQUENCE</scope>
    <source>
        <strain evidence="1">HLG_WM_MAG_07</strain>
    </source>
</reference>
<organism evidence="1">
    <name type="scientific">uncultured Thiotrichaceae bacterium</name>
    <dbReference type="NCBI Taxonomy" id="298394"/>
    <lineage>
        <taxon>Bacteria</taxon>
        <taxon>Pseudomonadati</taxon>
        <taxon>Pseudomonadota</taxon>
        <taxon>Gammaproteobacteria</taxon>
        <taxon>Thiotrichales</taxon>
        <taxon>Thiotrichaceae</taxon>
        <taxon>environmental samples</taxon>
    </lineage>
</organism>
<accession>A0A6S6UJ14</accession>
<dbReference type="AlphaFoldDB" id="A0A6S6UJ14"/>
<sequence>MSEKKLMVVINGSPILEFDRGKPLPGHQRQYLDSMDEKMNTGVDLSGERIADPNVLQKAQFVANSMVNALLEENDSLAAAMCTYLAKRIPDLEQVQAKNSDDSEMSIELVFDRSYEKSMQEQVVTFDPKLDS</sequence>
<dbReference type="EMBL" id="CACVAY010000148">
    <property type="protein sequence ID" value="CAA6828370.1"/>
    <property type="molecule type" value="Genomic_DNA"/>
</dbReference>
<name>A0A6S6UJ14_9GAMM</name>
<evidence type="ECO:0000313" key="1">
    <source>
        <dbReference type="EMBL" id="CAA6828370.1"/>
    </source>
</evidence>
<gene>
    <name evidence="1" type="ORF">HELGO_WM9208</name>
</gene>